<reference evidence="2" key="1">
    <citation type="submission" date="2017-10" db="EMBL/GenBank/DDBJ databases">
        <title>Rapid genome shrinkage in a self-fertile nematode reveals novel sperm competition proteins.</title>
        <authorList>
            <person name="Yin D."/>
            <person name="Schwarz E.M."/>
            <person name="Thomas C.G."/>
            <person name="Felde R.L."/>
            <person name="Korf I.F."/>
            <person name="Cutter A.D."/>
            <person name="Schartner C.M."/>
            <person name="Ralston E.J."/>
            <person name="Meyer B.J."/>
            <person name="Haag E.S."/>
        </authorList>
    </citation>
    <scope>NUCLEOTIDE SEQUENCE [LARGE SCALE GENOMIC DNA]</scope>
    <source>
        <strain evidence="2">JU1422</strain>
    </source>
</reference>
<comment type="caution">
    <text evidence="1">The sequence shown here is derived from an EMBL/GenBank/DDBJ whole genome shotgun (WGS) entry which is preliminary data.</text>
</comment>
<sequence>MEEEKRMEDSTSVGICASDVADFGIREKDKMGQLLPQMALKRQLARIWVSPFPNSPMTNNTISGRQEDKKVSRTEYKCFCSFTH</sequence>
<organism evidence="1 2">
    <name type="scientific">Caenorhabditis nigoni</name>
    <dbReference type="NCBI Taxonomy" id="1611254"/>
    <lineage>
        <taxon>Eukaryota</taxon>
        <taxon>Metazoa</taxon>
        <taxon>Ecdysozoa</taxon>
        <taxon>Nematoda</taxon>
        <taxon>Chromadorea</taxon>
        <taxon>Rhabditida</taxon>
        <taxon>Rhabditina</taxon>
        <taxon>Rhabditomorpha</taxon>
        <taxon>Rhabditoidea</taxon>
        <taxon>Rhabditidae</taxon>
        <taxon>Peloderinae</taxon>
        <taxon>Caenorhabditis</taxon>
    </lineage>
</organism>
<dbReference type="Proteomes" id="UP000230233">
    <property type="component" value="Chromosome X"/>
</dbReference>
<protein>
    <submittedName>
        <fullName evidence="1">Uncharacterized protein</fullName>
    </submittedName>
</protein>
<dbReference type="AlphaFoldDB" id="A0A2G5SUC2"/>
<accession>A0A2G5SUC2</accession>
<dbReference type="EMBL" id="PDUG01000006">
    <property type="protein sequence ID" value="PIC18539.1"/>
    <property type="molecule type" value="Genomic_DNA"/>
</dbReference>
<name>A0A2G5SUC2_9PELO</name>
<gene>
    <name evidence="1" type="primary">Cnig_chr_X.g24392</name>
    <name evidence="1" type="ORF">B9Z55_024392</name>
</gene>
<proteinExistence type="predicted"/>
<keyword evidence="2" id="KW-1185">Reference proteome</keyword>
<evidence type="ECO:0000313" key="2">
    <source>
        <dbReference type="Proteomes" id="UP000230233"/>
    </source>
</evidence>
<evidence type="ECO:0000313" key="1">
    <source>
        <dbReference type="EMBL" id="PIC18539.1"/>
    </source>
</evidence>